<proteinExistence type="predicted"/>
<dbReference type="KEGG" id="bhg:I6G56_32060"/>
<dbReference type="RefSeq" id="WP_156436736.1">
    <property type="nucleotide sequence ID" value="NZ_CP013382.1"/>
</dbReference>
<name>A0A7T2U6P9_9BURK</name>
<accession>A0A7T2U6P9</accession>
<evidence type="ECO:0000313" key="2">
    <source>
        <dbReference type="Proteomes" id="UP000594943"/>
    </source>
</evidence>
<sequence>MKDRVEIDSREKKSAKKRAEIRSIFSASGAAAAFTGRGERIRRGIRPRSPWPRMLRRGIFYASARVPPVVLAGARPCETIRFDHSIHSCASKYPQIFPNFL</sequence>
<dbReference type="AlphaFoldDB" id="A0A7T2U6P9"/>
<gene>
    <name evidence="1" type="ORF">I6G56_32060</name>
</gene>
<dbReference type="Proteomes" id="UP000594943">
    <property type="component" value="Chromosome 2"/>
</dbReference>
<evidence type="ECO:0000313" key="1">
    <source>
        <dbReference type="EMBL" id="QPS46680.1"/>
    </source>
</evidence>
<dbReference type="EMBL" id="CP065687">
    <property type="protein sequence ID" value="QPS46680.1"/>
    <property type="molecule type" value="Genomic_DNA"/>
</dbReference>
<organism evidence="1 2">
    <name type="scientific">Burkholderia humptydooensis</name>
    <dbReference type="NCBI Taxonomy" id="430531"/>
    <lineage>
        <taxon>Bacteria</taxon>
        <taxon>Pseudomonadati</taxon>
        <taxon>Pseudomonadota</taxon>
        <taxon>Betaproteobacteria</taxon>
        <taxon>Burkholderiales</taxon>
        <taxon>Burkholderiaceae</taxon>
        <taxon>Burkholderia</taxon>
        <taxon>pseudomallei group</taxon>
    </lineage>
</organism>
<reference evidence="1 2" key="1">
    <citation type="submission" date="2020-12" db="EMBL/GenBank/DDBJ databases">
        <title>FDA dAtabase for Regulatory Grade micrObial Sequences (FDA-ARGOS): Supporting development and validation of Infectious Disease Dx tests.</title>
        <authorList>
            <person name="Nelson B."/>
            <person name="Plummer A."/>
            <person name="Tallon L."/>
            <person name="Sadzewicz L."/>
            <person name="Zhao X."/>
            <person name="Boylan J."/>
            <person name="Ott S."/>
            <person name="Bowen H."/>
            <person name="Vavikolanu K."/>
            <person name="Mehta A."/>
            <person name="Aluvathingal J."/>
            <person name="Nadendla S."/>
            <person name="Myers T."/>
            <person name="Yan Y."/>
            <person name="Sichtig H."/>
        </authorList>
    </citation>
    <scope>NUCLEOTIDE SEQUENCE [LARGE SCALE GENOMIC DNA]</scope>
    <source>
        <strain evidence="1 2">FDAARGOS_899</strain>
    </source>
</reference>
<protein>
    <submittedName>
        <fullName evidence="1">Uncharacterized protein</fullName>
    </submittedName>
</protein>